<dbReference type="RefSeq" id="WP_129417638.1">
    <property type="nucleotide sequence ID" value="NZ_MZMU01000003.1"/>
</dbReference>
<reference evidence="2 3" key="1">
    <citation type="submission" date="2017-03" db="EMBL/GenBank/DDBJ databases">
        <authorList>
            <person name="Safronova V.I."/>
            <person name="Sazanova A.L."/>
            <person name="Chirak E.R."/>
        </authorList>
    </citation>
    <scope>NUCLEOTIDE SEQUENCE [LARGE SCALE GENOMIC DNA]</scope>
    <source>
        <strain evidence="2 3">Tri-43</strain>
    </source>
</reference>
<proteinExistence type="predicted"/>
<dbReference type="InterPro" id="IPR025117">
    <property type="entry name" value="DUF4037"/>
</dbReference>
<dbReference type="EMBL" id="MZMU01000003">
    <property type="protein sequence ID" value="RXT28035.1"/>
    <property type="molecule type" value="Genomic_DNA"/>
</dbReference>
<protein>
    <recommendedName>
        <fullName evidence="1">DUF4037 domain-containing protein</fullName>
    </recommendedName>
</protein>
<name>A0A4Q1UAV1_RHILE</name>
<sequence length="355" mass="40011">MQGIELSRGFYTDIVRPWLSKIAPELRYSAALIGYGSELIGFDDDVSKDHNWGPRVHIFLGRDDFGKYARRLVDDFSKVAPATYLGEPIGWRSRPHPPANGVETVGALEHGLEFHTLEARLEDHFAVRSVENLSALQWMGFAEQKLLAFTSGAVFHDDDSRLSQARDRLGYFPDDVWLYKIACQWRRIAEEQAFVGRAGQVGDDLGSRIIAARLVRDVMRMGFLLERRYAPYSKWLGSGFARLPVAEPLSRHLKRALLSSEWTDREDALASAYLELAHRQNTIGIASFEPIVGPYHDRPFTTINADDAVEAARSAIADAWIKQLPIVGSLDQISDLTPLLEDAKLSQRMMNQLRS</sequence>
<evidence type="ECO:0000259" key="1">
    <source>
        <dbReference type="Pfam" id="PF13228"/>
    </source>
</evidence>
<dbReference type="AlphaFoldDB" id="A0A4Q1UAV1"/>
<dbReference type="Pfam" id="PF13228">
    <property type="entry name" value="DUF4037"/>
    <property type="match status" value="1"/>
</dbReference>
<organism evidence="2 3">
    <name type="scientific">Rhizobium leguminosarum</name>
    <dbReference type="NCBI Taxonomy" id="384"/>
    <lineage>
        <taxon>Bacteria</taxon>
        <taxon>Pseudomonadati</taxon>
        <taxon>Pseudomonadota</taxon>
        <taxon>Alphaproteobacteria</taxon>
        <taxon>Hyphomicrobiales</taxon>
        <taxon>Rhizobiaceae</taxon>
        <taxon>Rhizobium/Agrobacterium group</taxon>
        <taxon>Rhizobium</taxon>
    </lineage>
</organism>
<evidence type="ECO:0000313" key="2">
    <source>
        <dbReference type="EMBL" id="RXT28035.1"/>
    </source>
</evidence>
<evidence type="ECO:0000313" key="3">
    <source>
        <dbReference type="Proteomes" id="UP000290767"/>
    </source>
</evidence>
<comment type="caution">
    <text evidence="2">The sequence shown here is derived from an EMBL/GenBank/DDBJ whole genome shotgun (WGS) entry which is preliminary data.</text>
</comment>
<accession>A0A4Q1UAV1</accession>
<gene>
    <name evidence="2" type="ORF">B5P46_04260</name>
</gene>
<feature type="domain" description="DUF4037" evidence="1">
    <location>
        <begin position="138"/>
        <end position="236"/>
    </location>
</feature>
<dbReference type="Proteomes" id="UP000290767">
    <property type="component" value="Unassembled WGS sequence"/>
</dbReference>